<evidence type="ECO:0000313" key="1">
    <source>
        <dbReference type="EMBL" id="CCC95974.1"/>
    </source>
</evidence>
<proteinExistence type="predicted"/>
<gene>
    <name evidence="1" type="ORF">TCIL3000_11_14910</name>
</gene>
<organism evidence="1">
    <name type="scientific">Trypanosoma congolense (strain IL3000)</name>
    <dbReference type="NCBI Taxonomy" id="1068625"/>
    <lineage>
        <taxon>Eukaryota</taxon>
        <taxon>Discoba</taxon>
        <taxon>Euglenozoa</taxon>
        <taxon>Kinetoplastea</taxon>
        <taxon>Metakinetoplastina</taxon>
        <taxon>Trypanosomatida</taxon>
        <taxon>Trypanosomatidae</taxon>
        <taxon>Trypanosoma</taxon>
        <taxon>Nannomonas</taxon>
    </lineage>
</organism>
<reference evidence="1" key="1">
    <citation type="journal article" date="2012" name="Proc. Natl. Acad. Sci. U.S.A.">
        <title>Antigenic diversity is generated by distinct evolutionary mechanisms in African trypanosome species.</title>
        <authorList>
            <person name="Jackson A.P."/>
            <person name="Berry A."/>
            <person name="Aslett M."/>
            <person name="Allison H.C."/>
            <person name="Burton P."/>
            <person name="Vavrova-Anderson J."/>
            <person name="Brown R."/>
            <person name="Browne H."/>
            <person name="Corton N."/>
            <person name="Hauser H."/>
            <person name="Gamble J."/>
            <person name="Gilderthorp R."/>
            <person name="Marcello L."/>
            <person name="McQuillan J."/>
            <person name="Otto T.D."/>
            <person name="Quail M.A."/>
            <person name="Sanders M.J."/>
            <person name="van Tonder A."/>
            <person name="Ginger M.L."/>
            <person name="Field M.C."/>
            <person name="Barry J.D."/>
            <person name="Hertz-Fowler C."/>
            <person name="Berriman M."/>
        </authorList>
    </citation>
    <scope>NUCLEOTIDE SEQUENCE</scope>
    <source>
        <strain evidence="1">IL3000</strain>
    </source>
</reference>
<accession>G0V2V1</accession>
<sequence>MAIVTCAVWRGKRITRHVLMPLGLDDVILVVASASPLLWLKRHELFPTSTLRRESSSGASEILGESRTTPCVLLPGVNADEAQEPKANTLSSLVSSSIVEKYSDGVVHEYPCVPHRRFRPVRRNRPCSTDLLGYSPKEISAVLTKFSVAEICRLYEVIETDGHWEAALCVTEGAKSSGQLAYLIKRNLDSAVRTLLMSSHPQMAVDFCLKYAQDALLSDDVMVALFDVCRNSEKKSLDLYRIIKPFQEEWSRAVYACCLTVTARFMWEEALVTYHSYRKAERRGRQEPGIARFLPRVVKPLETDLIRGEAECIAVSQPLRFLYHIIVPLVADRQAENLEKIYRHMMAEEPESAVDVLLRCLHTPNGRELALRWLTETPPTTSSHNAMSHNPLDVALLATALYSRKPTVMNMNSLLRVLTSQGPPTLQSNVGGQLQKYLHDVKMTSTDAYVLARTVSSRSGYWEIAAHFMLAMSARRQFHVLPSLSAHLARQGRWALAANAMAVCLSNRGALTASNIQLCVQSSLYAGRWKSALFWLERAGTCGIKLPAGTYDEALAAARRCSWTTALRAVTAMHEAGGVSSSGGILDVIESVAAQGEVEKGLRVICSTKNVHWTL</sequence>
<protein>
    <submittedName>
        <fullName evidence="1">Uncharacterized protein TCIL3000_11_14910</fullName>
    </submittedName>
</protein>
<dbReference type="VEuPathDB" id="TriTrypDB:TcIL3000.11.14910"/>
<name>G0V2V1_TRYCI</name>
<dbReference type="AlphaFoldDB" id="G0V2V1"/>
<dbReference type="EMBL" id="HE575324">
    <property type="protein sequence ID" value="CCC95974.1"/>
    <property type="molecule type" value="Genomic_DNA"/>
</dbReference>